<dbReference type="SUPFAM" id="SSF48208">
    <property type="entry name" value="Six-hairpin glycosidases"/>
    <property type="match status" value="1"/>
</dbReference>
<name>A0A9Q0N575_9DIPT</name>
<dbReference type="Gene3D" id="1.50.10.10">
    <property type="match status" value="2"/>
</dbReference>
<dbReference type="PANTHER" id="PTHR42899:SF1">
    <property type="entry name" value="SPERMATOGENESIS-ASSOCIATED PROTEIN 20"/>
    <property type="match status" value="1"/>
</dbReference>
<dbReference type="InterPro" id="IPR008928">
    <property type="entry name" value="6-hairpin_glycosidase_sf"/>
</dbReference>
<organism evidence="2 3">
    <name type="scientific">Pseudolycoriella hygida</name>
    <dbReference type="NCBI Taxonomy" id="35572"/>
    <lineage>
        <taxon>Eukaryota</taxon>
        <taxon>Metazoa</taxon>
        <taxon>Ecdysozoa</taxon>
        <taxon>Arthropoda</taxon>
        <taxon>Hexapoda</taxon>
        <taxon>Insecta</taxon>
        <taxon>Pterygota</taxon>
        <taxon>Neoptera</taxon>
        <taxon>Endopterygota</taxon>
        <taxon>Diptera</taxon>
        <taxon>Nematocera</taxon>
        <taxon>Sciaroidea</taxon>
        <taxon>Sciaridae</taxon>
        <taxon>Pseudolycoriella</taxon>
    </lineage>
</organism>
<dbReference type="InterPro" id="IPR004879">
    <property type="entry name" value="Ssp411-like_TRX"/>
</dbReference>
<keyword evidence="3" id="KW-1185">Reference proteome</keyword>
<dbReference type="InterPro" id="IPR024705">
    <property type="entry name" value="Ssp411"/>
</dbReference>
<dbReference type="AlphaFoldDB" id="A0A9Q0N575"/>
<dbReference type="PIRSF" id="PIRSF006402">
    <property type="entry name" value="UCP006402_thioredoxin"/>
    <property type="match status" value="1"/>
</dbReference>
<dbReference type="Pfam" id="PF03190">
    <property type="entry name" value="Thioredox_DsbH"/>
    <property type="match status" value="1"/>
</dbReference>
<comment type="caution">
    <text evidence="2">The sequence shown here is derived from an EMBL/GenBank/DDBJ whole genome shotgun (WGS) entry which is preliminary data.</text>
</comment>
<dbReference type="InterPro" id="IPR012341">
    <property type="entry name" value="6hp_glycosidase-like_sf"/>
</dbReference>
<reference evidence="2" key="1">
    <citation type="submission" date="2022-07" db="EMBL/GenBank/DDBJ databases">
        <authorList>
            <person name="Trinca V."/>
            <person name="Uliana J.V.C."/>
            <person name="Torres T.T."/>
            <person name="Ward R.J."/>
            <person name="Monesi N."/>
        </authorList>
    </citation>
    <scope>NUCLEOTIDE SEQUENCE</scope>
    <source>
        <strain evidence="2">HSMRA1968</strain>
        <tissue evidence="2">Whole embryos</tissue>
    </source>
</reference>
<evidence type="ECO:0000313" key="2">
    <source>
        <dbReference type="EMBL" id="KAJ6643286.1"/>
    </source>
</evidence>
<dbReference type="Proteomes" id="UP001151699">
    <property type="component" value="Chromosome B"/>
</dbReference>
<dbReference type="GO" id="GO:0005975">
    <property type="term" value="P:carbohydrate metabolic process"/>
    <property type="evidence" value="ECO:0007669"/>
    <property type="project" value="InterPro"/>
</dbReference>
<dbReference type="OrthoDB" id="1923667at2759"/>
<feature type="domain" description="Spermatogenesis-associated protein 20-like TRX" evidence="1">
    <location>
        <begin position="56"/>
        <end position="217"/>
    </location>
</feature>
<proteinExistence type="predicted"/>
<evidence type="ECO:0000259" key="1">
    <source>
        <dbReference type="Pfam" id="PF03190"/>
    </source>
</evidence>
<accession>A0A9Q0N575</accession>
<dbReference type="PANTHER" id="PTHR42899">
    <property type="entry name" value="SPERMATOGENESIS-ASSOCIATED PROTEIN 20"/>
    <property type="match status" value="1"/>
</dbReference>
<dbReference type="SUPFAM" id="SSF52833">
    <property type="entry name" value="Thioredoxin-like"/>
    <property type="match status" value="1"/>
</dbReference>
<protein>
    <submittedName>
        <fullName evidence="2">Spermatogenesis-associated protein 20</fullName>
    </submittedName>
</protein>
<dbReference type="Gene3D" id="3.40.30.10">
    <property type="entry name" value="Glutaredoxin"/>
    <property type="match status" value="1"/>
</dbReference>
<dbReference type="EMBL" id="WJQU01000002">
    <property type="protein sequence ID" value="KAJ6643286.1"/>
    <property type="molecule type" value="Genomic_DNA"/>
</dbReference>
<evidence type="ECO:0000313" key="3">
    <source>
        <dbReference type="Proteomes" id="UP001151699"/>
    </source>
</evidence>
<dbReference type="InterPro" id="IPR036249">
    <property type="entry name" value="Thioredoxin-like_sf"/>
</dbReference>
<dbReference type="CDD" id="cd02955">
    <property type="entry name" value="SSP411"/>
    <property type="match status" value="1"/>
</dbReference>
<gene>
    <name evidence="2" type="primary">SPATA20</name>
    <name evidence="2" type="ORF">Bhyg_08244</name>
</gene>
<sequence>MIRGVWRILPVLCKHKINICQTRTIASKNFVTKQFLRSRLAINKSVHNMASSAPHTNRLALEKSPYLLQHAHNPVDWYPWGEEAIQRAKAEQKLIFLSVGYSTCHWCHVMEKESFENEATAKIMNENFINVKVDREERPDIDKIYMNFLLMINGSGGWPMSVWLTPDLAPITAGTYFPESDRWGMPGFRTVLMKIHNQWKDKKDTLGATGKHIIDAMQKSVSEREADNSSDRKSVEEKFNQAVNIYKRNIDDDWGGFGSAPKFPEVSKLNLIFHAQVQKPQSKVLPLVLQTLKKIAEGGIHDHVFGGFARYSVDRKWHVPHFEKMLYDQGQLLMAFSNAYKITKDGRYLDVADNIFHYLCKDLRHPLGGFYSGEDADSFPNLEDDEKIEGAFYAWTWSEIQDLFEENASKFSIPNPFEVYSYFYSVKETGNVEPASDPHGHLLAKNILMIRTTLEATSNKYGISVDEVKKNLRCGNEILRDVREKRPRPHLDTKILTAWNGLVLSGLSKLACIKDAPNRSEYLKILKQQVQFLKENNYDEGSKTLLRACYGEGTASNDATVLAEPISGFLDDYAFLIKGLLDYYLATMDKSALLWAKELQATQDKLFWDENNHGYFYSKADAANVIVRLKDDHDGAEPCGNSVAATNLLLLSEYFDDNSYKAIATKLFEFFDGTNPFGYALPEMMSGLLLFDSGLTTITIVGPDSEETLKLLDAAREFYIPGLVIIHFVPGSEQQLTKQSARQYQMVNDRTTAYLCHDGTCEPPITSVEKLVESLSKRYLFQ</sequence>